<proteinExistence type="predicted"/>
<evidence type="ECO:0000313" key="4">
    <source>
        <dbReference type="Proteomes" id="UP000585474"/>
    </source>
</evidence>
<dbReference type="InterPro" id="IPR015942">
    <property type="entry name" value="Asp/Glu/hydantoin_racemase"/>
</dbReference>
<dbReference type="Proteomes" id="UP000585474">
    <property type="component" value="Unassembled WGS sequence"/>
</dbReference>
<accession>A0A7J0FZV3</accession>
<evidence type="ECO:0000256" key="2">
    <source>
        <dbReference type="SAM" id="MobiDB-lite"/>
    </source>
</evidence>
<comment type="caution">
    <text evidence="3">The sequence shown here is derived from an EMBL/GenBank/DDBJ whole genome shotgun (WGS) entry which is preliminary data.</text>
</comment>
<dbReference type="GO" id="GO:0047661">
    <property type="term" value="F:amino-acid racemase activity"/>
    <property type="evidence" value="ECO:0007669"/>
    <property type="project" value="InterPro"/>
</dbReference>
<name>A0A7J0FZV3_9ERIC</name>
<dbReference type="InterPro" id="IPR001920">
    <property type="entry name" value="Asp/Glu_race"/>
</dbReference>
<sequence>MAAARAADKCQLSISSHQRGKIAPVRHQHAQFALRVGSNIEAHYAIGPAEGCGASEPTEYKSTKRSDSANSRLSGCGRNIRAHGGAWRNLKTTVGGPAPPVGPGIGIEFPISHVEFAADVRLGRHAPCPFGAPRLIQSTVPHPRPTLVTTLEDLQTSQGMAISFNSLNYPAHTFGYKNMHRSRYTRRTNPAIAIPPSSILVQTNETGNLINSMKSPGPNMASTSSDSSGSLLGQGNTVGIIGGVSIDSTLNFMKKLVNWSTKDGEDCMPFVLCSDPVLSKELLSHKRSSFPSFASKNELLQVDHTVLEHLRRQRFFLENSGARCIVMPCHVSHTWHDEVSRECSVPFLHMGECMARELKEAKLRPLEAGSPLRIGVLATDATLAAGFYQEKLQNEGFEVVQPDKATMEHAVLPAIEALYRRDMEGARNLLRIALQVLLVRAVNTVVLASDDMRELLPQDDPLLKKCVDPMDALARSTVKWARSAGKEWVQWNIRYDLRHESNSKSGPHFAQSAMHECTSYPAAFASHKQSHFLFYWAMQVWRQWVSSLNLETFPYSAVWDLNFCSSVNCNNRKHETNESVYMPWELNGNLECRMENGATRKLGVVNAANGDGLVYTFGKKIARYE</sequence>
<dbReference type="PANTHER" id="PTHR21198">
    <property type="entry name" value="GLUTAMATE RACEMASE"/>
    <property type="match status" value="1"/>
</dbReference>
<feature type="region of interest" description="Disordered" evidence="2">
    <location>
        <begin position="51"/>
        <end position="75"/>
    </location>
</feature>
<dbReference type="Gene3D" id="3.40.50.1860">
    <property type="match status" value="2"/>
</dbReference>
<keyword evidence="4" id="KW-1185">Reference proteome</keyword>
<dbReference type="EMBL" id="BJWL01000016">
    <property type="protein sequence ID" value="GFZ04094.1"/>
    <property type="molecule type" value="Genomic_DNA"/>
</dbReference>
<dbReference type="AlphaFoldDB" id="A0A7J0FZV3"/>
<protein>
    <submittedName>
        <fullName evidence="3">Aspartate-glutamate racemase family</fullName>
    </submittedName>
</protein>
<evidence type="ECO:0000313" key="3">
    <source>
        <dbReference type="EMBL" id="GFZ04094.1"/>
    </source>
</evidence>
<dbReference type="Pfam" id="PF01177">
    <property type="entry name" value="Asp_Glu_race"/>
    <property type="match status" value="1"/>
</dbReference>
<dbReference type="PANTHER" id="PTHR21198:SF7">
    <property type="entry name" value="ASPARTATE-GLUTAMATE RACEMASE FAMILY"/>
    <property type="match status" value="1"/>
</dbReference>
<reference evidence="3 4" key="1">
    <citation type="submission" date="2019-07" db="EMBL/GenBank/DDBJ databases">
        <title>De Novo Assembly of kiwifruit Actinidia rufa.</title>
        <authorList>
            <person name="Sugita-Konishi S."/>
            <person name="Sato K."/>
            <person name="Mori E."/>
            <person name="Abe Y."/>
            <person name="Kisaki G."/>
            <person name="Hamano K."/>
            <person name="Suezawa K."/>
            <person name="Otani M."/>
            <person name="Fukuda T."/>
            <person name="Manabe T."/>
            <person name="Gomi K."/>
            <person name="Tabuchi M."/>
            <person name="Akimitsu K."/>
            <person name="Kataoka I."/>
        </authorList>
    </citation>
    <scope>NUCLEOTIDE SEQUENCE [LARGE SCALE GENOMIC DNA]</scope>
    <source>
        <strain evidence="4">cv. Fuchu</strain>
    </source>
</reference>
<organism evidence="3 4">
    <name type="scientific">Actinidia rufa</name>
    <dbReference type="NCBI Taxonomy" id="165716"/>
    <lineage>
        <taxon>Eukaryota</taxon>
        <taxon>Viridiplantae</taxon>
        <taxon>Streptophyta</taxon>
        <taxon>Embryophyta</taxon>
        <taxon>Tracheophyta</taxon>
        <taxon>Spermatophyta</taxon>
        <taxon>Magnoliopsida</taxon>
        <taxon>eudicotyledons</taxon>
        <taxon>Gunneridae</taxon>
        <taxon>Pentapetalae</taxon>
        <taxon>asterids</taxon>
        <taxon>Ericales</taxon>
        <taxon>Actinidiaceae</taxon>
        <taxon>Actinidia</taxon>
    </lineage>
</organism>
<keyword evidence="1" id="KW-0413">Isomerase</keyword>
<dbReference type="SUPFAM" id="SSF53681">
    <property type="entry name" value="Aspartate/glutamate racemase"/>
    <property type="match status" value="2"/>
</dbReference>
<evidence type="ECO:0000256" key="1">
    <source>
        <dbReference type="ARBA" id="ARBA00023235"/>
    </source>
</evidence>
<gene>
    <name evidence="3" type="ORF">Acr_16g0007180</name>
</gene>
<dbReference type="OrthoDB" id="187836at2759"/>
<feature type="compositionally biased region" description="Basic and acidic residues" evidence="2">
    <location>
        <begin position="58"/>
        <end position="67"/>
    </location>
</feature>